<keyword evidence="9" id="KW-1185">Reference proteome</keyword>
<evidence type="ECO:0000256" key="2">
    <source>
        <dbReference type="ARBA" id="ARBA00009583"/>
    </source>
</evidence>
<keyword evidence="3 7" id="KW-0812">Transmembrane</keyword>
<accession>E3NAV1</accession>
<feature type="compositionally biased region" description="Low complexity" evidence="6">
    <location>
        <begin position="523"/>
        <end position="535"/>
    </location>
</feature>
<organism evidence="9">
    <name type="scientific">Caenorhabditis remanei</name>
    <name type="common">Caenorhabditis vulgaris</name>
    <dbReference type="NCBI Taxonomy" id="31234"/>
    <lineage>
        <taxon>Eukaryota</taxon>
        <taxon>Metazoa</taxon>
        <taxon>Ecdysozoa</taxon>
        <taxon>Nematoda</taxon>
        <taxon>Chromadorea</taxon>
        <taxon>Rhabditida</taxon>
        <taxon>Rhabditina</taxon>
        <taxon>Rhabditomorpha</taxon>
        <taxon>Rhabditoidea</taxon>
        <taxon>Rhabditidae</taxon>
        <taxon>Peloderinae</taxon>
        <taxon>Caenorhabditis</taxon>
    </lineage>
</organism>
<keyword evidence="5 7" id="KW-0472">Membrane</keyword>
<evidence type="ECO:0008006" key="10">
    <source>
        <dbReference type="Google" id="ProtNLM"/>
    </source>
</evidence>
<dbReference type="PANTHER" id="PTHR31893:SF5">
    <property type="entry name" value="TRANSMEMBRANE PROTEIN 151 HOMOLOG"/>
    <property type="match status" value="1"/>
</dbReference>
<reference evidence="8" key="1">
    <citation type="submission" date="2007-07" db="EMBL/GenBank/DDBJ databases">
        <title>PCAP assembly of the Caenorhabditis remanei genome.</title>
        <authorList>
            <consortium name="The Caenorhabditis remanei Sequencing Consortium"/>
            <person name="Wilson R.K."/>
        </authorList>
    </citation>
    <scope>NUCLEOTIDE SEQUENCE [LARGE SCALE GENOMIC DNA]</scope>
    <source>
        <strain evidence="8">PB4641</strain>
    </source>
</reference>
<evidence type="ECO:0000256" key="5">
    <source>
        <dbReference type="ARBA" id="ARBA00023136"/>
    </source>
</evidence>
<evidence type="ECO:0000313" key="9">
    <source>
        <dbReference type="Proteomes" id="UP000008281"/>
    </source>
</evidence>
<gene>
    <name evidence="8" type="ORF">CRE_05182</name>
</gene>
<dbReference type="InterPro" id="IPR026767">
    <property type="entry name" value="Tmem151"/>
</dbReference>
<feature type="region of interest" description="Disordered" evidence="6">
    <location>
        <begin position="519"/>
        <end position="543"/>
    </location>
</feature>
<dbReference type="GO" id="GO:0016020">
    <property type="term" value="C:membrane"/>
    <property type="evidence" value="ECO:0007669"/>
    <property type="project" value="UniProtKB-SubCell"/>
</dbReference>
<comment type="subcellular location">
    <subcellularLocation>
        <location evidence="1">Membrane</location>
        <topology evidence="1">Multi-pass membrane protein</topology>
    </subcellularLocation>
</comment>
<evidence type="ECO:0000256" key="6">
    <source>
        <dbReference type="SAM" id="MobiDB-lite"/>
    </source>
</evidence>
<evidence type="ECO:0000256" key="1">
    <source>
        <dbReference type="ARBA" id="ARBA00004141"/>
    </source>
</evidence>
<dbReference type="Pfam" id="PF14857">
    <property type="entry name" value="TMEM151"/>
    <property type="match status" value="1"/>
</dbReference>
<dbReference type="AlphaFoldDB" id="E3NAV1"/>
<evidence type="ECO:0000256" key="3">
    <source>
        <dbReference type="ARBA" id="ARBA00022692"/>
    </source>
</evidence>
<name>E3NAV1_CAERE</name>
<dbReference type="InParanoid" id="E3NAV1"/>
<comment type="similarity">
    <text evidence="2">Belongs to the TMEM151 family.</text>
</comment>
<dbReference type="eggNOG" id="ENOG502QSYQ">
    <property type="taxonomic scope" value="Eukaryota"/>
</dbReference>
<feature type="transmembrane region" description="Helical" evidence="7">
    <location>
        <begin position="72"/>
        <end position="93"/>
    </location>
</feature>
<dbReference type="EMBL" id="DS268579">
    <property type="protein sequence ID" value="EFO91642.1"/>
    <property type="molecule type" value="Genomic_DNA"/>
</dbReference>
<keyword evidence="4 7" id="KW-1133">Transmembrane helix</keyword>
<dbReference type="OMA" id="LMECWHS"/>
<feature type="transmembrane region" description="Helical" evidence="7">
    <location>
        <begin position="255"/>
        <end position="274"/>
    </location>
</feature>
<evidence type="ECO:0000256" key="4">
    <source>
        <dbReference type="ARBA" id="ARBA00022989"/>
    </source>
</evidence>
<dbReference type="PANTHER" id="PTHR31893">
    <property type="entry name" value="TRANSMEMBRANE PROTEIN 151 HOMOLOG"/>
    <property type="match status" value="1"/>
</dbReference>
<dbReference type="HOGENOM" id="CLU_023650_2_0_1"/>
<evidence type="ECO:0000313" key="8">
    <source>
        <dbReference type="EMBL" id="EFO91642.1"/>
    </source>
</evidence>
<evidence type="ECO:0000256" key="7">
    <source>
        <dbReference type="SAM" id="Phobius"/>
    </source>
</evidence>
<dbReference type="Proteomes" id="UP000008281">
    <property type="component" value="Unassembled WGS sequence"/>
</dbReference>
<sequence>MAGTADVQEHVAKPRRPNICRVLRRTGYGKCLMCSLLLALCFFYATYCHVKHEAYSGSQPLLIYQHGPCAQGYNFVPIVFGLMLYIIYLMECWHSRTKVISMKKIRVEDALNYIAVLRTSPPIVWWKSVCYHYTRKTRQVTRYRNGDAVSATQVYYERVNSHQAGSMFIYDTCGFRDISKSILDVEKFHVTRVRLTRSFVFANMQAATEFEQQRSRFFNDNETKDDYMEVREGMDLTDVGFVEEILVFNRPTPPWFLHPIVFWFFSIFVLSWPLRIYTEWRTAVLSFQVVKLFGTHYLSPNSINYTGPLTRTSTMDTVELEALLRREQHFVVPSYSEVMLLQNTIANSNTNYPNIRLLDSVVLPRQLVNATNEHMVLRNYGAIETENSLTEPTTTGARSLLRVSQSMTFAAQRNDENLSVLENGRDRAIPQSRRGLPLRSLSIGGLSAWTNGYMEMSSNMENSQLLTEPDEPPPPYEVALQMCAPLYERLRRSISSRLASISQSSSKDFKSLTLKNFHATSTNNNNSSVNNNRNNNNEDRGQP</sequence>
<feature type="transmembrane region" description="Helical" evidence="7">
    <location>
        <begin position="31"/>
        <end position="52"/>
    </location>
</feature>
<proteinExistence type="inferred from homology"/>
<dbReference type="OrthoDB" id="190434at2759"/>
<protein>
    <recommendedName>
        <fullName evidence="10">Transmembrane protein 151 homolog</fullName>
    </recommendedName>
</protein>
<dbReference type="FunCoup" id="E3NAV1">
    <property type="interactions" value="88"/>
</dbReference>